<dbReference type="AlphaFoldDB" id="A0A2G5B3Q6"/>
<feature type="signal peptide" evidence="1">
    <location>
        <begin position="1"/>
        <end position="16"/>
    </location>
</feature>
<dbReference type="EMBL" id="KZ303529">
    <property type="protein sequence ID" value="PIA13648.1"/>
    <property type="molecule type" value="Genomic_DNA"/>
</dbReference>
<reference evidence="2 3" key="1">
    <citation type="journal article" date="2015" name="Genome Biol. Evol.">
        <title>Phylogenomic analyses indicate that early fungi evolved digesting cell walls of algal ancestors of land plants.</title>
        <authorList>
            <person name="Chang Y."/>
            <person name="Wang S."/>
            <person name="Sekimoto S."/>
            <person name="Aerts A.L."/>
            <person name="Choi C."/>
            <person name="Clum A."/>
            <person name="LaButti K.M."/>
            <person name="Lindquist E.A."/>
            <person name="Yee Ngan C."/>
            <person name="Ohm R.A."/>
            <person name="Salamov A.A."/>
            <person name="Grigoriev I.V."/>
            <person name="Spatafora J.W."/>
            <person name="Berbee M.L."/>
        </authorList>
    </citation>
    <scope>NUCLEOTIDE SEQUENCE [LARGE SCALE GENOMIC DNA]</scope>
    <source>
        <strain evidence="2 3">NRRL 1564</strain>
    </source>
</reference>
<keyword evidence="1" id="KW-0732">Signal</keyword>
<sequence>MKLLTLSLAIVQVSLGALFSSEPVDEISQQEYPLLDRLNLALRPAGAQCQSNCEGGKNDNFDVASLNGGSGISDILSEFIRNFLQDKESTPVVAEEAVDADIVDSNHIIVDSTPLFELLYSYINDGTASSQTEKSVYSQSISAIDAESWMMASEKAASENLEATTYLKDFLAPTPSIAQSSADASITEYNFDFNSWGDRVDRAAHRLVSNVEGLIVHFLPTISSQIPLATAVDLDEVATRFDESFTATTNMIEENHKVIENDSIAHWFAYI</sequence>
<proteinExistence type="predicted"/>
<name>A0A2G5B3Q6_COERN</name>
<keyword evidence="3" id="KW-1185">Reference proteome</keyword>
<accession>A0A2G5B3Q6</accession>
<dbReference type="OrthoDB" id="5577604at2759"/>
<evidence type="ECO:0000256" key="1">
    <source>
        <dbReference type="SAM" id="SignalP"/>
    </source>
</evidence>
<feature type="chain" id="PRO_5013787784" evidence="1">
    <location>
        <begin position="17"/>
        <end position="271"/>
    </location>
</feature>
<evidence type="ECO:0000313" key="2">
    <source>
        <dbReference type="EMBL" id="PIA13648.1"/>
    </source>
</evidence>
<evidence type="ECO:0000313" key="3">
    <source>
        <dbReference type="Proteomes" id="UP000242474"/>
    </source>
</evidence>
<protein>
    <submittedName>
        <fullName evidence="2">Uncharacterized protein</fullName>
    </submittedName>
</protein>
<gene>
    <name evidence="2" type="ORF">COEREDRAFT_89401</name>
</gene>
<dbReference type="Proteomes" id="UP000242474">
    <property type="component" value="Unassembled WGS sequence"/>
</dbReference>
<organism evidence="2 3">
    <name type="scientific">Coemansia reversa (strain ATCC 12441 / NRRL 1564)</name>
    <dbReference type="NCBI Taxonomy" id="763665"/>
    <lineage>
        <taxon>Eukaryota</taxon>
        <taxon>Fungi</taxon>
        <taxon>Fungi incertae sedis</taxon>
        <taxon>Zoopagomycota</taxon>
        <taxon>Kickxellomycotina</taxon>
        <taxon>Kickxellomycetes</taxon>
        <taxon>Kickxellales</taxon>
        <taxon>Kickxellaceae</taxon>
        <taxon>Coemansia</taxon>
    </lineage>
</organism>